<organism evidence="3">
    <name type="scientific">marine metagenome</name>
    <dbReference type="NCBI Taxonomy" id="408172"/>
    <lineage>
        <taxon>unclassified sequences</taxon>
        <taxon>metagenomes</taxon>
        <taxon>ecological metagenomes</taxon>
    </lineage>
</organism>
<dbReference type="Pfam" id="PF12799">
    <property type="entry name" value="LRR_4"/>
    <property type="match status" value="1"/>
</dbReference>
<dbReference type="InterPro" id="IPR050994">
    <property type="entry name" value="At_inactive_RLKs"/>
</dbReference>
<evidence type="ECO:0000256" key="1">
    <source>
        <dbReference type="ARBA" id="ARBA00022614"/>
    </source>
</evidence>
<gene>
    <name evidence="3" type="ORF">METZ01_LOCUS243673</name>
</gene>
<evidence type="ECO:0000313" key="3">
    <source>
        <dbReference type="EMBL" id="SVB90819.1"/>
    </source>
</evidence>
<dbReference type="SMART" id="SM00369">
    <property type="entry name" value="LRR_TYP"/>
    <property type="match status" value="5"/>
</dbReference>
<evidence type="ECO:0008006" key="4">
    <source>
        <dbReference type="Google" id="ProtNLM"/>
    </source>
</evidence>
<dbReference type="EMBL" id="UINC01063312">
    <property type="protein sequence ID" value="SVB90819.1"/>
    <property type="molecule type" value="Genomic_DNA"/>
</dbReference>
<dbReference type="InterPro" id="IPR001611">
    <property type="entry name" value="Leu-rich_rpt"/>
</dbReference>
<keyword evidence="2" id="KW-0677">Repeat</keyword>
<dbReference type="InterPro" id="IPR032675">
    <property type="entry name" value="LRR_dom_sf"/>
</dbReference>
<dbReference type="PANTHER" id="PTHR48010:SF58">
    <property type="entry name" value="RECEPTOR PROTEIN KINASE-LIKE PROTEIN ZAR1"/>
    <property type="match status" value="1"/>
</dbReference>
<dbReference type="FunFam" id="3.80.10.10:FF:000383">
    <property type="entry name" value="Leucine-rich repeat receptor protein kinase EMS1"/>
    <property type="match status" value="2"/>
</dbReference>
<keyword evidence="1" id="KW-0433">Leucine-rich repeat</keyword>
<feature type="non-terminal residue" evidence="3">
    <location>
        <position position="313"/>
    </location>
</feature>
<evidence type="ECO:0000256" key="2">
    <source>
        <dbReference type="ARBA" id="ARBA00022737"/>
    </source>
</evidence>
<accession>A0A382HUG5</accession>
<dbReference type="InterPro" id="IPR025875">
    <property type="entry name" value="Leu-rich_rpt_4"/>
</dbReference>
<protein>
    <recommendedName>
        <fullName evidence="4">Two component regulator three Y domain protein</fullName>
    </recommendedName>
</protein>
<dbReference type="InterPro" id="IPR003591">
    <property type="entry name" value="Leu-rich_rpt_typical-subtyp"/>
</dbReference>
<dbReference type="Pfam" id="PF00560">
    <property type="entry name" value="LRR_1"/>
    <property type="match status" value="5"/>
</dbReference>
<dbReference type="AlphaFoldDB" id="A0A382HUG5"/>
<sequence>METQIDYVENWTNENDAPVCADPSPFSTWTEWSASQRDLFLLDIDGNIVLQQNITSGLPQNLDSLILSLLNQGGCTSADGTEGVELWSECYSIENTTELDLSYSGLTGEIPPEIGNLVNLIYLSLKENQLTGGIPPEVGYLTNLTNLDFGGNQLTGIIQPEISYLTNLTILDLAGNQLMESIPPEIGNLTNLNELELGGNQITGEIPPEIGNLVSLTFLHLEYNQLAEEIPSEIGNLTNLIWLNLVHNQLSGEIPSSICNLDMNWSNPDNFNISENELCPPFPSCIENYVGVQDNTNCEQVSIIVWHVATTGS</sequence>
<dbReference type="PANTHER" id="PTHR48010">
    <property type="entry name" value="OS05G0588300 PROTEIN"/>
    <property type="match status" value="1"/>
</dbReference>
<proteinExistence type="predicted"/>
<dbReference type="SUPFAM" id="SSF52058">
    <property type="entry name" value="L domain-like"/>
    <property type="match status" value="1"/>
</dbReference>
<dbReference type="SMART" id="SM00365">
    <property type="entry name" value="LRR_SD22"/>
    <property type="match status" value="4"/>
</dbReference>
<reference evidence="3" key="1">
    <citation type="submission" date="2018-05" db="EMBL/GenBank/DDBJ databases">
        <authorList>
            <person name="Lanie J.A."/>
            <person name="Ng W.-L."/>
            <person name="Kazmierczak K.M."/>
            <person name="Andrzejewski T.M."/>
            <person name="Davidsen T.M."/>
            <person name="Wayne K.J."/>
            <person name="Tettelin H."/>
            <person name="Glass J.I."/>
            <person name="Rusch D."/>
            <person name="Podicherti R."/>
            <person name="Tsui H.-C.T."/>
            <person name="Winkler M.E."/>
        </authorList>
    </citation>
    <scope>NUCLEOTIDE SEQUENCE</scope>
</reference>
<dbReference type="Gene3D" id="3.80.10.10">
    <property type="entry name" value="Ribonuclease Inhibitor"/>
    <property type="match status" value="1"/>
</dbReference>
<name>A0A382HUG5_9ZZZZ</name>